<evidence type="ECO:0000256" key="7">
    <source>
        <dbReference type="ARBA" id="ARBA00022927"/>
    </source>
</evidence>
<dbReference type="InterPro" id="IPR036034">
    <property type="entry name" value="PDZ_sf"/>
</dbReference>
<dbReference type="NCBIfam" id="TIGR01713">
    <property type="entry name" value="typeII_sec_gspC"/>
    <property type="match status" value="1"/>
</dbReference>
<dbReference type="GO" id="GO:0005886">
    <property type="term" value="C:plasma membrane"/>
    <property type="evidence" value="ECO:0007669"/>
    <property type="project" value="UniProtKB-SubCell"/>
</dbReference>
<dbReference type="InterPro" id="IPR001639">
    <property type="entry name" value="T2SS_protein-GspC"/>
</dbReference>
<dbReference type="SUPFAM" id="SSF50156">
    <property type="entry name" value="PDZ domain-like"/>
    <property type="match status" value="1"/>
</dbReference>
<keyword evidence="6" id="KW-0812">Transmembrane</keyword>
<dbReference type="GO" id="GO:0015628">
    <property type="term" value="P:protein secretion by the type II secretion system"/>
    <property type="evidence" value="ECO:0007669"/>
    <property type="project" value="InterPro"/>
</dbReference>
<gene>
    <name evidence="10" type="ORF">VSVS05_02720</name>
</gene>
<comment type="subcellular location">
    <subcellularLocation>
        <location evidence="1">Cell inner membrane</location>
    </subcellularLocation>
</comment>
<sequence length="292" mass="31972">MKPFSFRSPSLQKLVANQAVISAWVTVILLLSAAWVAGKLIWFPYQQVDVVTWQPSSRNMPAGSQQARLDLSTLQNSHLFGRYQADVVAPVAKPKLEDAPKSRLNVVLVGVVTSSDAGKSLAVVAKGGKQATYGINEVIVGTQAKVVQVQADRIIVDNSGRNETVMLEGIKYSKPVQRAAQSSPALSANTKDKLEQIRAEITKDPKQIFQYVRMSQMKQDGEVVGYRLSAGKSRELFDSVGLKNGDVATHLNGQDLRNAAAMGEIFSRLSELTELNLTVERNGQPYDIYIEL</sequence>
<dbReference type="PATRIC" id="fig|45658.6.peg.264"/>
<dbReference type="KEGG" id="vsc:VSVS12_00288"/>
<dbReference type="EMBL" id="CP016414">
    <property type="protein sequence ID" value="ANU37798.1"/>
    <property type="molecule type" value="Genomic_DNA"/>
</dbReference>
<comment type="similarity">
    <text evidence="2">Belongs to the GSP C family.</text>
</comment>
<accession>A0A1B1NKD2</accession>
<dbReference type="Gene3D" id="2.30.30.830">
    <property type="match status" value="1"/>
</dbReference>
<dbReference type="GO" id="GO:0015627">
    <property type="term" value="C:type II protein secretion system complex"/>
    <property type="evidence" value="ECO:0007669"/>
    <property type="project" value="InterPro"/>
</dbReference>
<dbReference type="Gene3D" id="2.30.42.10">
    <property type="match status" value="1"/>
</dbReference>
<name>A0A1B1NKD2_9VIBR</name>
<keyword evidence="11" id="KW-1185">Reference proteome</keyword>
<evidence type="ECO:0000256" key="9">
    <source>
        <dbReference type="ARBA" id="ARBA00023136"/>
    </source>
</evidence>
<keyword evidence="9" id="KW-0472">Membrane</keyword>
<keyword evidence="7" id="KW-0653">Protein transport</keyword>
<organism evidence="10 11">
    <name type="scientific">Vibrio scophthalmi</name>
    <dbReference type="NCBI Taxonomy" id="45658"/>
    <lineage>
        <taxon>Bacteria</taxon>
        <taxon>Pseudomonadati</taxon>
        <taxon>Pseudomonadota</taxon>
        <taxon>Gammaproteobacteria</taxon>
        <taxon>Vibrionales</taxon>
        <taxon>Vibrionaceae</taxon>
        <taxon>Vibrio</taxon>
    </lineage>
</organism>
<dbReference type="AlphaFoldDB" id="A0A1B1NKD2"/>
<keyword evidence="8" id="KW-1133">Transmembrane helix</keyword>
<keyword evidence="5" id="KW-0997">Cell inner membrane</keyword>
<evidence type="ECO:0000313" key="10">
    <source>
        <dbReference type="EMBL" id="ANU37798.1"/>
    </source>
</evidence>
<keyword evidence="3" id="KW-0813">Transport</keyword>
<dbReference type="InterPro" id="IPR024961">
    <property type="entry name" value="T2SS_GspC_N"/>
</dbReference>
<evidence type="ECO:0000256" key="8">
    <source>
        <dbReference type="ARBA" id="ARBA00022989"/>
    </source>
</evidence>
<evidence type="ECO:0000256" key="3">
    <source>
        <dbReference type="ARBA" id="ARBA00022448"/>
    </source>
</evidence>
<evidence type="ECO:0000256" key="5">
    <source>
        <dbReference type="ARBA" id="ARBA00022519"/>
    </source>
</evidence>
<evidence type="ECO:0000313" key="11">
    <source>
        <dbReference type="Proteomes" id="UP000092528"/>
    </source>
</evidence>
<protein>
    <submittedName>
        <fullName evidence="10">Type II secretion system protein</fullName>
    </submittedName>
</protein>
<dbReference type="GeneID" id="96872251"/>
<evidence type="ECO:0000256" key="6">
    <source>
        <dbReference type="ARBA" id="ARBA00022692"/>
    </source>
</evidence>
<evidence type="ECO:0000256" key="2">
    <source>
        <dbReference type="ARBA" id="ARBA00007986"/>
    </source>
</evidence>
<dbReference type="RefSeq" id="WP_005596900.1">
    <property type="nucleotide sequence ID" value="NZ_CP016307.1"/>
</dbReference>
<reference evidence="10 11" key="1">
    <citation type="submission" date="2016-07" db="EMBL/GenBank/DDBJ databases">
        <title>Genome sequencing of Vibrio scophthalmi strain VS-05, an isolated from Paralichthys olivaceus.</title>
        <authorList>
            <person name="Han H.-J."/>
        </authorList>
    </citation>
    <scope>NUCLEOTIDE SEQUENCE [LARGE SCALE GENOMIC DNA]</scope>
    <source>
        <strain evidence="10 11">VS-05</strain>
    </source>
</reference>
<proteinExistence type="inferred from homology"/>
<evidence type="ECO:0000256" key="1">
    <source>
        <dbReference type="ARBA" id="ARBA00004533"/>
    </source>
</evidence>
<keyword evidence="4" id="KW-1003">Cell membrane</keyword>
<dbReference type="STRING" id="45658.VSVS12_00288"/>
<dbReference type="Pfam" id="PF11356">
    <property type="entry name" value="T2SSC"/>
    <property type="match status" value="1"/>
</dbReference>
<evidence type="ECO:0000256" key="4">
    <source>
        <dbReference type="ARBA" id="ARBA00022475"/>
    </source>
</evidence>
<dbReference type="Proteomes" id="UP000092528">
    <property type="component" value="Chromosome 1"/>
</dbReference>